<keyword evidence="21" id="KW-1185">Reference proteome</keyword>
<dbReference type="CDD" id="cd11298">
    <property type="entry name" value="O-FucT-2"/>
    <property type="match status" value="1"/>
</dbReference>
<dbReference type="Gene3D" id="3.40.50.11350">
    <property type="match status" value="1"/>
</dbReference>
<dbReference type="AlphaFoldDB" id="A0A210PLQ2"/>
<dbReference type="GO" id="GO:0046922">
    <property type="term" value="F:peptide-O-fucosyltransferase activity"/>
    <property type="evidence" value="ECO:0007669"/>
    <property type="project" value="UniProtKB-EC"/>
</dbReference>
<comment type="catalytic activity">
    <reaction evidence="17">
        <text>L-threonyl-[protein] + GDP-beta-L-fucose = 3-O-(alpha-L-fucosyl)-L-threonyl-[protein] + GDP + H(+)</text>
        <dbReference type="Rhea" id="RHEA:70491"/>
        <dbReference type="Rhea" id="RHEA-COMP:11060"/>
        <dbReference type="Rhea" id="RHEA-COMP:17915"/>
        <dbReference type="ChEBI" id="CHEBI:15378"/>
        <dbReference type="ChEBI" id="CHEBI:30013"/>
        <dbReference type="ChEBI" id="CHEBI:57273"/>
        <dbReference type="ChEBI" id="CHEBI:58189"/>
        <dbReference type="ChEBI" id="CHEBI:189631"/>
        <dbReference type="EC" id="2.4.1.221"/>
    </reaction>
    <physiologicalReaction direction="left-to-right" evidence="17">
        <dbReference type="Rhea" id="RHEA:70492"/>
    </physiologicalReaction>
</comment>
<evidence type="ECO:0000256" key="9">
    <source>
        <dbReference type="ARBA" id="ARBA00023034"/>
    </source>
</evidence>
<gene>
    <name evidence="20" type="ORF">KP79_PYT04737</name>
</gene>
<keyword evidence="12" id="KW-0294">Fucose metabolism</keyword>
<evidence type="ECO:0000256" key="7">
    <source>
        <dbReference type="ARBA" id="ARBA00022729"/>
    </source>
</evidence>
<dbReference type="Gene3D" id="3.40.50.11340">
    <property type="match status" value="1"/>
</dbReference>
<reference evidence="20 21" key="1">
    <citation type="journal article" date="2017" name="Nat. Ecol. Evol.">
        <title>Scallop genome provides insights into evolution of bilaterian karyotype and development.</title>
        <authorList>
            <person name="Wang S."/>
            <person name="Zhang J."/>
            <person name="Jiao W."/>
            <person name="Li J."/>
            <person name="Xun X."/>
            <person name="Sun Y."/>
            <person name="Guo X."/>
            <person name="Huan P."/>
            <person name="Dong B."/>
            <person name="Zhang L."/>
            <person name="Hu X."/>
            <person name="Sun X."/>
            <person name="Wang J."/>
            <person name="Zhao C."/>
            <person name="Wang Y."/>
            <person name="Wang D."/>
            <person name="Huang X."/>
            <person name="Wang R."/>
            <person name="Lv J."/>
            <person name="Li Y."/>
            <person name="Zhang Z."/>
            <person name="Liu B."/>
            <person name="Lu W."/>
            <person name="Hui Y."/>
            <person name="Liang J."/>
            <person name="Zhou Z."/>
            <person name="Hou R."/>
            <person name="Li X."/>
            <person name="Liu Y."/>
            <person name="Li H."/>
            <person name="Ning X."/>
            <person name="Lin Y."/>
            <person name="Zhao L."/>
            <person name="Xing Q."/>
            <person name="Dou J."/>
            <person name="Li Y."/>
            <person name="Mao J."/>
            <person name="Guo H."/>
            <person name="Dou H."/>
            <person name="Li T."/>
            <person name="Mu C."/>
            <person name="Jiang W."/>
            <person name="Fu Q."/>
            <person name="Fu X."/>
            <person name="Miao Y."/>
            <person name="Liu J."/>
            <person name="Yu Q."/>
            <person name="Li R."/>
            <person name="Liao H."/>
            <person name="Li X."/>
            <person name="Kong Y."/>
            <person name="Jiang Z."/>
            <person name="Chourrout D."/>
            <person name="Li R."/>
            <person name="Bao Z."/>
        </authorList>
    </citation>
    <scope>NUCLEOTIDE SEQUENCE [LARGE SCALE GENOMIC DNA]</scope>
    <source>
        <strain evidence="20 21">PY_sf001</strain>
    </source>
</reference>
<dbReference type="EC" id="2.4.1.221" evidence="4"/>
<dbReference type="GO" id="GO:0005794">
    <property type="term" value="C:Golgi apparatus"/>
    <property type="evidence" value="ECO:0007669"/>
    <property type="project" value="UniProtKB-SubCell"/>
</dbReference>
<evidence type="ECO:0000256" key="14">
    <source>
        <dbReference type="ARBA" id="ARBA00025803"/>
    </source>
</evidence>
<accession>A0A210PLQ2</accession>
<feature type="signal peptide" evidence="19">
    <location>
        <begin position="1"/>
        <end position="27"/>
    </location>
</feature>
<evidence type="ECO:0000256" key="6">
    <source>
        <dbReference type="ARBA" id="ARBA00022679"/>
    </source>
</evidence>
<evidence type="ECO:0000256" key="10">
    <source>
        <dbReference type="ARBA" id="ARBA00023157"/>
    </source>
</evidence>
<evidence type="ECO:0000256" key="3">
    <source>
        <dbReference type="ARBA" id="ARBA00004922"/>
    </source>
</evidence>
<comment type="pathway">
    <text evidence="3">Protein modification; protein glycosylation.</text>
</comment>
<evidence type="ECO:0000256" key="19">
    <source>
        <dbReference type="SAM" id="SignalP"/>
    </source>
</evidence>
<evidence type="ECO:0000256" key="15">
    <source>
        <dbReference type="ARBA" id="ARBA00026232"/>
    </source>
</evidence>
<evidence type="ECO:0000313" key="20">
    <source>
        <dbReference type="EMBL" id="OWF37422.1"/>
    </source>
</evidence>
<keyword evidence="13" id="KW-0119">Carbohydrate metabolism</keyword>
<keyword evidence="8" id="KW-0256">Endoplasmic reticulum</keyword>
<dbReference type="OrthoDB" id="422368at2759"/>
<dbReference type="InterPro" id="IPR045130">
    <property type="entry name" value="OFUT2-like"/>
</dbReference>
<evidence type="ECO:0000313" key="21">
    <source>
        <dbReference type="Proteomes" id="UP000242188"/>
    </source>
</evidence>
<evidence type="ECO:0000256" key="17">
    <source>
        <dbReference type="ARBA" id="ARBA00047273"/>
    </source>
</evidence>
<evidence type="ECO:0000256" key="18">
    <source>
        <dbReference type="ARBA" id="ARBA00048647"/>
    </source>
</evidence>
<keyword evidence="10" id="KW-1015">Disulfide bond</keyword>
<evidence type="ECO:0000256" key="16">
    <source>
        <dbReference type="ARBA" id="ARBA00033083"/>
    </source>
</evidence>
<protein>
    <recommendedName>
        <fullName evidence="15">GDP-fucose protein O-fucosyltransferase 2</fullName>
        <ecNumber evidence="4">2.4.1.221</ecNumber>
    </recommendedName>
    <alternativeName>
        <fullName evidence="16">Peptide-O-fucosyltransferase 2</fullName>
    </alternativeName>
</protein>
<evidence type="ECO:0000256" key="8">
    <source>
        <dbReference type="ARBA" id="ARBA00022824"/>
    </source>
</evidence>
<dbReference type="FunFam" id="3.40.50.11350:FF:000002">
    <property type="entry name" value="GDP-fucose protein O-fucosyltransferase 2"/>
    <property type="match status" value="1"/>
</dbReference>
<dbReference type="STRING" id="6573.A0A210PLQ2"/>
<dbReference type="PANTHER" id="PTHR13398">
    <property type="entry name" value="GDP-FUCOSE PROTEIN O-FUCOSYLTRANSFERASE 2"/>
    <property type="match status" value="1"/>
</dbReference>
<dbReference type="Pfam" id="PF10250">
    <property type="entry name" value="O-FucT"/>
    <property type="match status" value="1"/>
</dbReference>
<name>A0A210PLQ2_MIZYE</name>
<comment type="catalytic activity">
    <reaction evidence="18">
        <text>L-seryl-[protein] + GDP-beta-L-fucose = 3-O-(alpha-L-fucosyl)-L-seryl-[protein] + GDP + H(+)</text>
        <dbReference type="Rhea" id="RHEA:63644"/>
        <dbReference type="Rhea" id="RHEA-COMP:9863"/>
        <dbReference type="Rhea" id="RHEA-COMP:17914"/>
        <dbReference type="ChEBI" id="CHEBI:15378"/>
        <dbReference type="ChEBI" id="CHEBI:29999"/>
        <dbReference type="ChEBI" id="CHEBI:57273"/>
        <dbReference type="ChEBI" id="CHEBI:58189"/>
        <dbReference type="ChEBI" id="CHEBI:189632"/>
        <dbReference type="EC" id="2.4.1.221"/>
    </reaction>
    <physiologicalReaction direction="left-to-right" evidence="18">
        <dbReference type="Rhea" id="RHEA:63645"/>
    </physiologicalReaction>
</comment>
<keyword evidence="7 19" id="KW-0732">Signal</keyword>
<keyword evidence="9" id="KW-0333">Golgi apparatus</keyword>
<evidence type="ECO:0000256" key="1">
    <source>
        <dbReference type="ARBA" id="ARBA00004240"/>
    </source>
</evidence>
<comment type="subcellular location">
    <subcellularLocation>
        <location evidence="1">Endoplasmic reticulum</location>
    </subcellularLocation>
    <subcellularLocation>
        <location evidence="2">Golgi apparatus</location>
    </subcellularLocation>
</comment>
<evidence type="ECO:0000256" key="11">
    <source>
        <dbReference type="ARBA" id="ARBA00023180"/>
    </source>
</evidence>
<keyword evidence="11" id="KW-0325">Glycoprotein</keyword>
<feature type="chain" id="PRO_5012419716" description="GDP-fucose protein O-fucosyltransferase 2" evidence="19">
    <location>
        <begin position="28"/>
        <end position="440"/>
    </location>
</feature>
<evidence type="ECO:0000256" key="12">
    <source>
        <dbReference type="ARBA" id="ARBA00023253"/>
    </source>
</evidence>
<dbReference type="GO" id="GO:0005783">
    <property type="term" value="C:endoplasmic reticulum"/>
    <property type="evidence" value="ECO:0007669"/>
    <property type="project" value="UniProtKB-SubCell"/>
</dbReference>
<dbReference type="EMBL" id="NEDP02005589">
    <property type="protein sequence ID" value="OWF37422.1"/>
    <property type="molecule type" value="Genomic_DNA"/>
</dbReference>
<evidence type="ECO:0000256" key="13">
    <source>
        <dbReference type="ARBA" id="ARBA00023277"/>
    </source>
</evidence>
<proteinExistence type="inferred from homology"/>
<keyword evidence="6 20" id="KW-0808">Transferase</keyword>
<sequence length="440" mass="52278">MKRKMNIRTVLEVLCVFACLDLRLTECKKKEDDAFNVGINDTPDFQASKPVRYLLYNVNPGEGFNLRRDVYIRVANLVKLLNDDEPWALVLPPWGRIYHWQTREISQIKLPWSLFFDLESLRRHIPVLEFEEFLAVSEKPMIEEVYYLQRYKEGWTKWEEKMDIRECLDKHGYSKGKDSRWHHWFFGYGDDVYANKFECMSYMGHAGFIKPFLMHNSSARSVFLDRAESLIHGQYSEWSPLYWSGRRSMVFAKHLRDIGDNFREKYLGSTDKKDKTVLDDWTKMNKKHGDAKGGPYLAIHLRRKDYLYAHGEEIPSIQYVPKKVKSILEKHKLKKVFVATDSPDAEFEYLKQEFGEKVEVYRFKPTPEEHEKYKDGGVAIIDQWICAHARYFIGSYVSTFSFRIQEEREILGFEPEMTFNRLCNDDNDTCEQPSKWTIKY</sequence>
<evidence type="ECO:0000256" key="4">
    <source>
        <dbReference type="ARBA" id="ARBA00012196"/>
    </source>
</evidence>
<evidence type="ECO:0000256" key="2">
    <source>
        <dbReference type="ARBA" id="ARBA00004555"/>
    </source>
</evidence>
<dbReference type="Proteomes" id="UP000242188">
    <property type="component" value="Unassembled WGS sequence"/>
</dbReference>
<dbReference type="InterPro" id="IPR019378">
    <property type="entry name" value="GDP-Fuc_O-FucTrfase"/>
</dbReference>
<comment type="similarity">
    <text evidence="14">Belongs to the glycosyltransferase 68 family.</text>
</comment>
<evidence type="ECO:0000256" key="5">
    <source>
        <dbReference type="ARBA" id="ARBA00022676"/>
    </source>
</evidence>
<keyword evidence="5 20" id="KW-0328">Glycosyltransferase</keyword>
<dbReference type="PANTHER" id="PTHR13398:SF0">
    <property type="entry name" value="GDP-FUCOSE PROTEIN O-FUCOSYLTRANSFERASE 2"/>
    <property type="match status" value="1"/>
</dbReference>
<organism evidence="20 21">
    <name type="scientific">Mizuhopecten yessoensis</name>
    <name type="common">Japanese scallop</name>
    <name type="synonym">Patinopecten yessoensis</name>
    <dbReference type="NCBI Taxonomy" id="6573"/>
    <lineage>
        <taxon>Eukaryota</taxon>
        <taxon>Metazoa</taxon>
        <taxon>Spiralia</taxon>
        <taxon>Lophotrochozoa</taxon>
        <taxon>Mollusca</taxon>
        <taxon>Bivalvia</taxon>
        <taxon>Autobranchia</taxon>
        <taxon>Pteriomorphia</taxon>
        <taxon>Pectinida</taxon>
        <taxon>Pectinoidea</taxon>
        <taxon>Pectinidae</taxon>
        <taxon>Mizuhopecten</taxon>
    </lineage>
</organism>
<comment type="caution">
    <text evidence="20">The sequence shown here is derived from an EMBL/GenBank/DDBJ whole genome shotgun (WGS) entry which is preliminary data.</text>
</comment>
<dbReference type="GO" id="GO:0006004">
    <property type="term" value="P:fucose metabolic process"/>
    <property type="evidence" value="ECO:0007669"/>
    <property type="project" value="UniProtKB-KW"/>
</dbReference>